<dbReference type="InterPro" id="IPR057530">
    <property type="entry name" value="TIM-barrel_MTC6"/>
</dbReference>
<dbReference type="EMBL" id="KV878215">
    <property type="protein sequence ID" value="OJJ32393.1"/>
    <property type="molecule type" value="Genomic_DNA"/>
</dbReference>
<keyword evidence="13" id="KW-1185">Reference proteome</keyword>
<sequence>MTGFHPDSSPVDTTWAAVLLSERDVAGQVPINFVTHPVVSLRAACFGNNVFDYNSAVTCISNLLAVGYRRFVVDLYWCPERQLWTFCPVTIPTNADVVTVSSTVSATSTPAPSSTATYDSAESKVTVVSSSSGSNLYELGPYFCSKDLDVSDLVDVFVGYFRETTSQMSVYMEYLIFNLHAAASASTPDEPAKTVTGSWLPKPSDYLSAWLEDPLNMYIYGPAQLADERSNLNNSWYQVENGYKPIAEYFTTIEDSDGKQSTPDGWPCSKYVQLARERRILLGYGTIDSQLDGYDEISDNEVLFPPGYLTHIKNVTIAESGTLGSCLYDPDATQVSQANSSWAESGNIPIPNDLNKTATLWQVTDMISNLTACGLSPTVNDTLFGATADTDSNPYRNVSLSTSWAWAIGEPKRADSHDDQPKMDRCAIMDLSLKGRWRAANCSETNRRVACRVNNKPFTWAISSDMSTYDGAFDICPDDSHFGVPRTGLENTYLYRHALSQSKDIMDPASTDAAMREILLDFNSLDIGSCWVSGSPRASCPYASDPEQLERRTVIVSLIAGIVIFIITALTLFVKCNANRRNSRRRKRVIEGWEYEGVPS</sequence>
<organism evidence="12 13">
    <name type="scientific">Aspergillus wentii DTO 134E9</name>
    <dbReference type="NCBI Taxonomy" id="1073089"/>
    <lineage>
        <taxon>Eukaryota</taxon>
        <taxon>Fungi</taxon>
        <taxon>Dikarya</taxon>
        <taxon>Ascomycota</taxon>
        <taxon>Pezizomycotina</taxon>
        <taxon>Eurotiomycetes</taxon>
        <taxon>Eurotiomycetidae</taxon>
        <taxon>Eurotiales</taxon>
        <taxon>Aspergillaceae</taxon>
        <taxon>Aspergillus</taxon>
        <taxon>Aspergillus subgen. Cremei</taxon>
    </lineage>
</organism>
<dbReference type="STRING" id="1073089.A0A1L9RC02"/>
<dbReference type="RefSeq" id="XP_040686070.1">
    <property type="nucleotide sequence ID" value="XM_040833532.1"/>
</dbReference>
<evidence type="ECO:0000256" key="7">
    <source>
        <dbReference type="ARBA" id="ARBA00037703"/>
    </source>
</evidence>
<protein>
    <recommendedName>
        <fullName evidence="9">Maintenance of telomere capping protein 6</fullName>
    </recommendedName>
</protein>
<name>A0A1L9RC02_ASPWE</name>
<proteinExistence type="inferred from homology"/>
<dbReference type="VEuPathDB" id="FungiDB:ASPWEDRAFT_31301"/>
<evidence type="ECO:0000256" key="5">
    <source>
        <dbReference type="ARBA" id="ARBA00023136"/>
    </source>
</evidence>
<dbReference type="GeneID" id="63749380"/>
<evidence type="ECO:0000313" key="13">
    <source>
        <dbReference type="Proteomes" id="UP000184383"/>
    </source>
</evidence>
<evidence type="ECO:0000256" key="4">
    <source>
        <dbReference type="ARBA" id="ARBA00022989"/>
    </source>
</evidence>
<evidence type="ECO:0000256" key="8">
    <source>
        <dbReference type="ARBA" id="ARBA00038159"/>
    </source>
</evidence>
<evidence type="ECO:0000313" key="12">
    <source>
        <dbReference type="EMBL" id="OJJ32393.1"/>
    </source>
</evidence>
<keyword evidence="3" id="KW-0732">Signal</keyword>
<evidence type="ECO:0000256" key="2">
    <source>
        <dbReference type="ARBA" id="ARBA00022692"/>
    </source>
</evidence>
<feature type="transmembrane region" description="Helical" evidence="10">
    <location>
        <begin position="554"/>
        <end position="578"/>
    </location>
</feature>
<comment type="function">
    <text evidence="7">May be involved in telomere capping.</text>
</comment>
<evidence type="ECO:0000256" key="10">
    <source>
        <dbReference type="SAM" id="Phobius"/>
    </source>
</evidence>
<evidence type="ECO:0000259" key="11">
    <source>
        <dbReference type="Pfam" id="PF25506"/>
    </source>
</evidence>
<gene>
    <name evidence="12" type="ORF">ASPWEDRAFT_31301</name>
</gene>
<keyword evidence="6" id="KW-0325">Glycoprotein</keyword>
<evidence type="ECO:0000256" key="6">
    <source>
        <dbReference type="ARBA" id="ARBA00023180"/>
    </source>
</evidence>
<dbReference type="AlphaFoldDB" id="A0A1L9RC02"/>
<evidence type="ECO:0000256" key="3">
    <source>
        <dbReference type="ARBA" id="ARBA00022729"/>
    </source>
</evidence>
<keyword evidence="5 10" id="KW-0472">Membrane</keyword>
<evidence type="ECO:0000256" key="1">
    <source>
        <dbReference type="ARBA" id="ARBA00004479"/>
    </source>
</evidence>
<keyword evidence="4 10" id="KW-1133">Transmembrane helix</keyword>
<dbReference type="InterPro" id="IPR051008">
    <property type="entry name" value="Telomere_Capping_Maintenance"/>
</dbReference>
<dbReference type="PANTHER" id="PTHR35518">
    <property type="entry name" value="MAINTENANCE OF TELOMOERE CAPPING"/>
    <property type="match status" value="1"/>
</dbReference>
<dbReference type="GO" id="GO:0016020">
    <property type="term" value="C:membrane"/>
    <property type="evidence" value="ECO:0007669"/>
    <property type="project" value="UniProtKB-SubCell"/>
</dbReference>
<dbReference type="OrthoDB" id="5573651at2759"/>
<comment type="subcellular location">
    <subcellularLocation>
        <location evidence="1">Membrane</location>
        <topology evidence="1">Single-pass type I membrane protein</topology>
    </subcellularLocation>
</comment>
<dbReference type="Proteomes" id="UP000184383">
    <property type="component" value="Unassembled WGS sequence"/>
</dbReference>
<feature type="domain" description="MTC6 partial TIM-barrel" evidence="11">
    <location>
        <begin position="16"/>
        <end position="383"/>
    </location>
</feature>
<evidence type="ECO:0000256" key="9">
    <source>
        <dbReference type="ARBA" id="ARBA00039865"/>
    </source>
</evidence>
<keyword evidence="2 10" id="KW-0812">Transmembrane</keyword>
<dbReference type="PANTHER" id="PTHR35518:SF2">
    <property type="entry name" value="MAINTENANCE OF TELOMERE CAPPING PROTEIN 6"/>
    <property type="match status" value="1"/>
</dbReference>
<reference evidence="13" key="1">
    <citation type="journal article" date="2017" name="Genome Biol.">
        <title>Comparative genomics reveals high biological diversity and specific adaptations in the industrially and medically important fungal genus Aspergillus.</title>
        <authorList>
            <person name="de Vries R.P."/>
            <person name="Riley R."/>
            <person name="Wiebenga A."/>
            <person name="Aguilar-Osorio G."/>
            <person name="Amillis S."/>
            <person name="Uchima C.A."/>
            <person name="Anderluh G."/>
            <person name="Asadollahi M."/>
            <person name="Askin M."/>
            <person name="Barry K."/>
            <person name="Battaglia E."/>
            <person name="Bayram O."/>
            <person name="Benocci T."/>
            <person name="Braus-Stromeyer S.A."/>
            <person name="Caldana C."/>
            <person name="Canovas D."/>
            <person name="Cerqueira G.C."/>
            <person name="Chen F."/>
            <person name="Chen W."/>
            <person name="Choi C."/>
            <person name="Clum A."/>
            <person name="Dos Santos R.A."/>
            <person name="Damasio A.R."/>
            <person name="Diallinas G."/>
            <person name="Emri T."/>
            <person name="Fekete E."/>
            <person name="Flipphi M."/>
            <person name="Freyberg S."/>
            <person name="Gallo A."/>
            <person name="Gournas C."/>
            <person name="Habgood R."/>
            <person name="Hainaut M."/>
            <person name="Harispe M.L."/>
            <person name="Henrissat B."/>
            <person name="Hilden K.S."/>
            <person name="Hope R."/>
            <person name="Hossain A."/>
            <person name="Karabika E."/>
            <person name="Karaffa L."/>
            <person name="Karanyi Z."/>
            <person name="Krasevec N."/>
            <person name="Kuo A."/>
            <person name="Kusch H."/>
            <person name="LaButti K."/>
            <person name="Lagendijk E.L."/>
            <person name="Lapidus A."/>
            <person name="Levasseur A."/>
            <person name="Lindquist E."/>
            <person name="Lipzen A."/>
            <person name="Logrieco A.F."/>
            <person name="MacCabe A."/>
            <person name="Maekelae M.R."/>
            <person name="Malavazi I."/>
            <person name="Melin P."/>
            <person name="Meyer V."/>
            <person name="Mielnichuk N."/>
            <person name="Miskei M."/>
            <person name="Molnar A.P."/>
            <person name="Mule G."/>
            <person name="Ngan C.Y."/>
            <person name="Orejas M."/>
            <person name="Orosz E."/>
            <person name="Ouedraogo J.P."/>
            <person name="Overkamp K.M."/>
            <person name="Park H.-S."/>
            <person name="Perrone G."/>
            <person name="Piumi F."/>
            <person name="Punt P.J."/>
            <person name="Ram A.F."/>
            <person name="Ramon A."/>
            <person name="Rauscher S."/>
            <person name="Record E."/>
            <person name="Riano-Pachon D.M."/>
            <person name="Robert V."/>
            <person name="Roehrig J."/>
            <person name="Ruller R."/>
            <person name="Salamov A."/>
            <person name="Salih N.S."/>
            <person name="Samson R.A."/>
            <person name="Sandor E."/>
            <person name="Sanguinetti M."/>
            <person name="Schuetze T."/>
            <person name="Sepcic K."/>
            <person name="Shelest E."/>
            <person name="Sherlock G."/>
            <person name="Sophianopoulou V."/>
            <person name="Squina F.M."/>
            <person name="Sun H."/>
            <person name="Susca A."/>
            <person name="Todd R.B."/>
            <person name="Tsang A."/>
            <person name="Unkles S.E."/>
            <person name="van de Wiele N."/>
            <person name="van Rossen-Uffink D."/>
            <person name="Oliveira J.V."/>
            <person name="Vesth T.C."/>
            <person name="Visser J."/>
            <person name="Yu J.-H."/>
            <person name="Zhou M."/>
            <person name="Andersen M.R."/>
            <person name="Archer D.B."/>
            <person name="Baker S.E."/>
            <person name="Benoit I."/>
            <person name="Brakhage A.A."/>
            <person name="Braus G.H."/>
            <person name="Fischer R."/>
            <person name="Frisvad J.C."/>
            <person name="Goldman G.H."/>
            <person name="Houbraken J."/>
            <person name="Oakley B."/>
            <person name="Pocsi I."/>
            <person name="Scazzocchio C."/>
            <person name="Seiboth B."/>
            <person name="vanKuyk P.A."/>
            <person name="Wortman J."/>
            <person name="Dyer P.S."/>
            <person name="Grigoriev I.V."/>
        </authorList>
    </citation>
    <scope>NUCLEOTIDE SEQUENCE [LARGE SCALE GENOMIC DNA]</scope>
    <source>
        <strain evidence="13">DTO 134E9</strain>
    </source>
</reference>
<comment type="similarity">
    <text evidence="8">Belongs to the MTC6 family.</text>
</comment>
<accession>A0A1L9RC02</accession>
<dbReference type="Pfam" id="PF25506">
    <property type="entry name" value="TIM-barrel_MTC6"/>
    <property type="match status" value="1"/>
</dbReference>